<protein>
    <submittedName>
        <fullName evidence="5">Branched-chain amino acid transport system substrate-binding protein</fullName>
    </submittedName>
</protein>
<keyword evidence="2 3" id="KW-0732">Signal</keyword>
<dbReference type="Proteomes" id="UP000580856">
    <property type="component" value="Unassembled WGS sequence"/>
</dbReference>
<reference evidence="5 6" key="1">
    <citation type="submission" date="2020-03" db="EMBL/GenBank/DDBJ databases">
        <title>Genomic Encyclopedia of Type Strains, Phase IV (KMG-IV): sequencing the most valuable type-strain genomes for metagenomic binning, comparative biology and taxonomic classification.</title>
        <authorList>
            <person name="Goeker M."/>
        </authorList>
    </citation>
    <scope>NUCLEOTIDE SEQUENCE [LARGE SCALE GENOMIC DNA]</scope>
    <source>
        <strain evidence="5 6">DSM 24233</strain>
    </source>
</reference>
<feature type="domain" description="Leucine-binding protein" evidence="4">
    <location>
        <begin position="50"/>
        <end position="375"/>
    </location>
</feature>
<dbReference type="AlphaFoldDB" id="A0A846QK10"/>
<proteinExistence type="inferred from homology"/>
<dbReference type="PANTHER" id="PTHR30483">
    <property type="entry name" value="LEUCINE-SPECIFIC-BINDING PROTEIN"/>
    <property type="match status" value="1"/>
</dbReference>
<sequence>MDGCILSWWRVACRLCLAVVIWWCAGCGSALAGPDVVRIHMDADWTGVRESSESIERGLMTAIAASGGTLGGVPVEIIRADHRGNSRRSLENLKAFLADDRALAVVTGLHSPPLLANRDFINANGILTLVPWAAASSITRHPSRDNWIFRVSVDDAKAGMVMVAHAVDVRGFRRPALLLEQTGWGHSNEAVMVEALAKRGVRPAGTYWFNWGISESAARLLLREVRSGLADCILFVGNAPEGKAFMLSMASLGPLERLPVLSHWGLTGGDFHKAVGPEIRRDLDLSFLQTRFSFVSDPDDSVGRAVLALARRLYPDVITTGADIAAPAGFIHAYDMGLLLAAAVRTAGGLTDDIRADRARIRDALEHLPVPVEGLVKTYVRPFRPFSETDPDAHDALGYDELVMARYAEDGTIVLLPR</sequence>
<feature type="chain" id="PRO_5032911409" evidence="3">
    <location>
        <begin position="33"/>
        <end position="418"/>
    </location>
</feature>
<dbReference type="RefSeq" id="WP_167939645.1">
    <property type="nucleotide sequence ID" value="NZ_JAATJA010000001.1"/>
</dbReference>
<dbReference type="SUPFAM" id="SSF53822">
    <property type="entry name" value="Periplasmic binding protein-like I"/>
    <property type="match status" value="1"/>
</dbReference>
<dbReference type="CDD" id="cd19979">
    <property type="entry name" value="PBP1_ABC_ligand_binding-like"/>
    <property type="match status" value="1"/>
</dbReference>
<keyword evidence="6" id="KW-1185">Reference proteome</keyword>
<comment type="similarity">
    <text evidence="1">Belongs to the leucine-binding protein family.</text>
</comment>
<evidence type="ECO:0000313" key="5">
    <source>
        <dbReference type="EMBL" id="NJB66513.1"/>
    </source>
</evidence>
<feature type="signal peptide" evidence="3">
    <location>
        <begin position="1"/>
        <end position="32"/>
    </location>
</feature>
<dbReference type="InterPro" id="IPR028082">
    <property type="entry name" value="Peripla_BP_I"/>
</dbReference>
<dbReference type="PANTHER" id="PTHR30483:SF6">
    <property type="entry name" value="PERIPLASMIC BINDING PROTEIN OF ABC TRANSPORTER FOR NATURAL AMINO ACIDS"/>
    <property type="match status" value="1"/>
</dbReference>
<evidence type="ECO:0000256" key="2">
    <source>
        <dbReference type="ARBA" id="ARBA00022729"/>
    </source>
</evidence>
<comment type="caution">
    <text evidence="5">The sequence shown here is derived from an EMBL/GenBank/DDBJ whole genome shotgun (WGS) entry which is preliminary data.</text>
</comment>
<dbReference type="Pfam" id="PF13458">
    <property type="entry name" value="Peripla_BP_6"/>
    <property type="match status" value="1"/>
</dbReference>
<accession>A0A846QK10</accession>
<dbReference type="InterPro" id="IPR051010">
    <property type="entry name" value="BCAA_transport"/>
</dbReference>
<organism evidence="5 6">
    <name type="scientific">Desulfobaculum xiamenense</name>
    <dbReference type="NCBI Taxonomy" id="995050"/>
    <lineage>
        <taxon>Bacteria</taxon>
        <taxon>Pseudomonadati</taxon>
        <taxon>Thermodesulfobacteriota</taxon>
        <taxon>Desulfovibrionia</taxon>
        <taxon>Desulfovibrionales</taxon>
        <taxon>Desulfovibrionaceae</taxon>
        <taxon>Desulfobaculum</taxon>
    </lineage>
</organism>
<dbReference type="EMBL" id="JAATJA010000001">
    <property type="protein sequence ID" value="NJB66513.1"/>
    <property type="molecule type" value="Genomic_DNA"/>
</dbReference>
<evidence type="ECO:0000256" key="1">
    <source>
        <dbReference type="ARBA" id="ARBA00010062"/>
    </source>
</evidence>
<evidence type="ECO:0000313" key="6">
    <source>
        <dbReference type="Proteomes" id="UP000580856"/>
    </source>
</evidence>
<gene>
    <name evidence="5" type="ORF">GGQ74_000153</name>
</gene>
<dbReference type="Gene3D" id="3.40.50.2300">
    <property type="match status" value="2"/>
</dbReference>
<evidence type="ECO:0000259" key="4">
    <source>
        <dbReference type="Pfam" id="PF13458"/>
    </source>
</evidence>
<name>A0A846QK10_9BACT</name>
<dbReference type="InterPro" id="IPR028081">
    <property type="entry name" value="Leu-bd"/>
</dbReference>
<evidence type="ECO:0000256" key="3">
    <source>
        <dbReference type="SAM" id="SignalP"/>
    </source>
</evidence>